<dbReference type="GO" id="GO:0046872">
    <property type="term" value="F:metal ion binding"/>
    <property type="evidence" value="ECO:0007669"/>
    <property type="project" value="InterPro"/>
</dbReference>
<sequence>MRGAATIARMDDHRLTTLPGGERVVSERIDGVRSAALGLFIGAGSRDEPPAKAGVSHFIEHLLFKGTARYDAVQIAELFDAMGGELNAATSRETTVVYTRVPDDHVDVALDVMTDMVFAPTFADLDCEREVVLEEIAMVEDNPQELVHDLAAEAVFGGHPLGRPVIGRADVISTVSKRSLRAYHRAAYVGANVVLAAAGNVDHDRIGAALAERGGVPGATLGRVRKPARAAPPPTLRFRRKNTEQYHVCLAAPGLRRDDPRRYAAGLLDAILGGSASSRLFQEIREKRGMAYSIYSYASRYVDTGQVGIYVGTREENLRACLEVIADELRDIGAGNIRPGELERAKENMKGRMLLSLESTSARMSRLGKAVVTGTEIVSVEESERRIDAVTPEDVAALARDVYAPERLSAAGIGPSARRFEAAVKLLNPAAAARAA</sequence>
<proteinExistence type="inferred from homology"/>
<dbReference type="PANTHER" id="PTHR11851">
    <property type="entry name" value="METALLOPROTEASE"/>
    <property type="match status" value="1"/>
</dbReference>
<evidence type="ECO:0000313" key="6">
    <source>
        <dbReference type="Proteomes" id="UP000254134"/>
    </source>
</evidence>
<gene>
    <name evidence="5" type="ORF">Gocc_0906</name>
</gene>
<dbReference type="InterPro" id="IPR011765">
    <property type="entry name" value="Pept_M16_N"/>
</dbReference>
<comment type="similarity">
    <text evidence="1 2">Belongs to the peptidase M16 family.</text>
</comment>
<accession>A0A7M2YZ04</accession>
<dbReference type="InterPro" id="IPR001431">
    <property type="entry name" value="Pept_M16_Zn_BS"/>
</dbReference>
<dbReference type="PROSITE" id="PS00143">
    <property type="entry name" value="INSULINASE"/>
    <property type="match status" value="1"/>
</dbReference>
<dbReference type="GO" id="GO:0004222">
    <property type="term" value="F:metalloendopeptidase activity"/>
    <property type="evidence" value="ECO:0007669"/>
    <property type="project" value="InterPro"/>
</dbReference>
<dbReference type="GO" id="GO:0006508">
    <property type="term" value="P:proteolysis"/>
    <property type="evidence" value="ECO:0007669"/>
    <property type="project" value="InterPro"/>
</dbReference>
<dbReference type="SUPFAM" id="SSF63411">
    <property type="entry name" value="LuxS/MPP-like metallohydrolase"/>
    <property type="match status" value="2"/>
</dbReference>
<dbReference type="EMBL" id="QQZY01000002">
    <property type="protein sequence ID" value="RDI75108.1"/>
    <property type="molecule type" value="Genomic_DNA"/>
</dbReference>
<dbReference type="Pfam" id="PF05193">
    <property type="entry name" value="Peptidase_M16_C"/>
    <property type="match status" value="1"/>
</dbReference>
<evidence type="ECO:0000256" key="2">
    <source>
        <dbReference type="RuleBase" id="RU004447"/>
    </source>
</evidence>
<keyword evidence="6" id="KW-1185">Reference proteome</keyword>
<evidence type="ECO:0000259" key="3">
    <source>
        <dbReference type="Pfam" id="PF00675"/>
    </source>
</evidence>
<dbReference type="Pfam" id="PF00675">
    <property type="entry name" value="Peptidase_M16"/>
    <property type="match status" value="1"/>
</dbReference>
<dbReference type="AlphaFoldDB" id="A0A7M2YZ04"/>
<dbReference type="Proteomes" id="UP000254134">
    <property type="component" value="Unassembled WGS sequence"/>
</dbReference>
<evidence type="ECO:0000313" key="5">
    <source>
        <dbReference type="EMBL" id="RDI75108.1"/>
    </source>
</evidence>
<protein>
    <submittedName>
        <fullName evidence="5">Putative Zn-dependent peptidase</fullName>
    </submittedName>
</protein>
<dbReference type="InterPro" id="IPR050361">
    <property type="entry name" value="MPP/UQCRC_Complex"/>
</dbReference>
<dbReference type="OrthoDB" id="9811314at2"/>
<dbReference type="Gene3D" id="3.30.830.10">
    <property type="entry name" value="Metalloenzyme, LuxS/M16 peptidase-like"/>
    <property type="match status" value="2"/>
</dbReference>
<dbReference type="InterPro" id="IPR007863">
    <property type="entry name" value="Peptidase_M16_C"/>
</dbReference>
<feature type="domain" description="Peptidase M16 N-terminal" evidence="3">
    <location>
        <begin position="23"/>
        <end position="167"/>
    </location>
</feature>
<dbReference type="InterPro" id="IPR011249">
    <property type="entry name" value="Metalloenz_LuxS/M16"/>
</dbReference>
<reference evidence="6" key="2">
    <citation type="journal article" date="2019" name="MicrobiologyOpen">
        <title>High-quality draft genome sequence of Gaiella occulta isolated from a 150 meter deep mineral water borehole and comparison with the genome sequences of other deep-branching lineages of the phylum Actinobacteria.</title>
        <authorList>
            <person name="Severino R."/>
            <person name="Froufe H.J.C."/>
            <person name="Barroso C."/>
            <person name="Albuquerque L."/>
            <person name="Lobo-da-Cunha A."/>
            <person name="da Costa M.S."/>
            <person name="Egas C."/>
        </authorList>
    </citation>
    <scope>NUCLEOTIDE SEQUENCE [LARGE SCALE GENOMIC DNA]</scope>
    <source>
        <strain evidence="6">F2-233</strain>
    </source>
</reference>
<feature type="domain" description="Peptidase M16 C-terminal" evidence="4">
    <location>
        <begin position="175"/>
        <end position="349"/>
    </location>
</feature>
<comment type="caution">
    <text evidence="5">The sequence shown here is derived from an EMBL/GenBank/DDBJ whole genome shotgun (WGS) entry which is preliminary data.</text>
</comment>
<evidence type="ECO:0000256" key="1">
    <source>
        <dbReference type="ARBA" id="ARBA00007261"/>
    </source>
</evidence>
<reference evidence="5 6" key="1">
    <citation type="submission" date="2018-07" db="EMBL/GenBank/DDBJ databases">
        <title>High-quality-draft genome sequence of Gaiella occulta.</title>
        <authorList>
            <person name="Severino R."/>
            <person name="Froufe H.J.C."/>
            <person name="Rainey F.A."/>
            <person name="Barroso C."/>
            <person name="Albuquerque L."/>
            <person name="Lobo-Da-Cunha A."/>
            <person name="Da Costa M.S."/>
            <person name="Egas C."/>
        </authorList>
    </citation>
    <scope>NUCLEOTIDE SEQUENCE [LARGE SCALE GENOMIC DNA]</scope>
    <source>
        <strain evidence="5 6">F2-233</strain>
    </source>
</reference>
<dbReference type="PANTHER" id="PTHR11851:SF49">
    <property type="entry name" value="MITOCHONDRIAL-PROCESSING PEPTIDASE SUBUNIT ALPHA"/>
    <property type="match status" value="1"/>
</dbReference>
<name>A0A7M2YZ04_9ACTN</name>
<evidence type="ECO:0000259" key="4">
    <source>
        <dbReference type="Pfam" id="PF05193"/>
    </source>
</evidence>
<organism evidence="5 6">
    <name type="scientific">Gaiella occulta</name>
    <dbReference type="NCBI Taxonomy" id="1002870"/>
    <lineage>
        <taxon>Bacteria</taxon>
        <taxon>Bacillati</taxon>
        <taxon>Actinomycetota</taxon>
        <taxon>Thermoleophilia</taxon>
        <taxon>Gaiellales</taxon>
        <taxon>Gaiellaceae</taxon>
        <taxon>Gaiella</taxon>
    </lineage>
</organism>